<proteinExistence type="inferred from homology"/>
<dbReference type="InterPro" id="IPR002347">
    <property type="entry name" value="SDR_fam"/>
</dbReference>
<dbReference type="AlphaFoldDB" id="A0A6V8LF35"/>
<comment type="similarity">
    <text evidence="1 3">Belongs to the short-chain dehydrogenases/reductases (SDR) family.</text>
</comment>
<evidence type="ECO:0000313" key="5">
    <source>
        <dbReference type="Proteomes" id="UP000482960"/>
    </source>
</evidence>
<organism evidence="4 5">
    <name type="scientific">Phytohabitans rumicis</name>
    <dbReference type="NCBI Taxonomy" id="1076125"/>
    <lineage>
        <taxon>Bacteria</taxon>
        <taxon>Bacillati</taxon>
        <taxon>Actinomycetota</taxon>
        <taxon>Actinomycetes</taxon>
        <taxon>Micromonosporales</taxon>
        <taxon>Micromonosporaceae</taxon>
    </lineage>
</organism>
<protein>
    <submittedName>
        <fullName evidence="4">Short-chain dehydrogenase/reductase</fullName>
    </submittedName>
</protein>
<dbReference type="Proteomes" id="UP000482960">
    <property type="component" value="Unassembled WGS sequence"/>
</dbReference>
<dbReference type="GO" id="GO:0016491">
    <property type="term" value="F:oxidoreductase activity"/>
    <property type="evidence" value="ECO:0007669"/>
    <property type="project" value="UniProtKB-KW"/>
</dbReference>
<dbReference type="PANTHER" id="PTHR44169:SF6">
    <property type="entry name" value="NADPH-DEPENDENT 1-ACYLDIHYDROXYACETONE PHOSPHATE REDUCTASE"/>
    <property type="match status" value="1"/>
</dbReference>
<keyword evidence="5" id="KW-1185">Reference proteome</keyword>
<name>A0A6V8LF35_9ACTN</name>
<dbReference type="Pfam" id="PF00106">
    <property type="entry name" value="adh_short"/>
    <property type="match status" value="1"/>
</dbReference>
<evidence type="ECO:0000256" key="2">
    <source>
        <dbReference type="ARBA" id="ARBA00023002"/>
    </source>
</evidence>
<evidence type="ECO:0000256" key="3">
    <source>
        <dbReference type="RuleBase" id="RU000363"/>
    </source>
</evidence>
<evidence type="ECO:0000313" key="4">
    <source>
        <dbReference type="EMBL" id="GFJ93568.1"/>
    </source>
</evidence>
<dbReference type="RefSeq" id="WP_173080220.1">
    <property type="nucleotide sequence ID" value="NZ_BAABJB010000001.1"/>
</dbReference>
<reference evidence="4 5" key="2">
    <citation type="submission" date="2020-03" db="EMBL/GenBank/DDBJ databases">
        <authorList>
            <person name="Ichikawa N."/>
            <person name="Kimura A."/>
            <person name="Kitahashi Y."/>
            <person name="Uohara A."/>
        </authorList>
    </citation>
    <scope>NUCLEOTIDE SEQUENCE [LARGE SCALE GENOMIC DNA]</scope>
    <source>
        <strain evidence="4 5">NBRC 108638</strain>
    </source>
</reference>
<reference evidence="4 5" key="1">
    <citation type="submission" date="2020-03" db="EMBL/GenBank/DDBJ databases">
        <title>Whole genome shotgun sequence of Phytohabitans rumicis NBRC 108638.</title>
        <authorList>
            <person name="Komaki H."/>
            <person name="Tamura T."/>
        </authorList>
    </citation>
    <scope>NUCLEOTIDE SEQUENCE [LARGE SCALE GENOMIC DNA]</scope>
    <source>
        <strain evidence="4 5">NBRC 108638</strain>
    </source>
</reference>
<dbReference type="InterPro" id="IPR036291">
    <property type="entry name" value="NAD(P)-bd_dom_sf"/>
</dbReference>
<dbReference type="PRINTS" id="PR00080">
    <property type="entry name" value="SDRFAMILY"/>
</dbReference>
<dbReference type="NCBIfam" id="NF006119">
    <property type="entry name" value="PRK08264.1-5"/>
    <property type="match status" value="1"/>
</dbReference>
<accession>A0A6V8LF35</accession>
<dbReference type="PANTHER" id="PTHR44169">
    <property type="entry name" value="NADPH-DEPENDENT 1-ACYLDIHYDROXYACETONE PHOSPHATE REDUCTASE"/>
    <property type="match status" value="1"/>
</dbReference>
<keyword evidence="2" id="KW-0560">Oxidoreductase</keyword>
<dbReference type="Gene3D" id="3.40.50.720">
    <property type="entry name" value="NAD(P)-binding Rossmann-like Domain"/>
    <property type="match status" value="1"/>
</dbReference>
<evidence type="ECO:0000256" key="1">
    <source>
        <dbReference type="ARBA" id="ARBA00006484"/>
    </source>
</evidence>
<comment type="caution">
    <text evidence="4">The sequence shown here is derived from an EMBL/GenBank/DDBJ whole genome shotgun (WGS) entry which is preliminary data.</text>
</comment>
<dbReference type="SUPFAM" id="SSF51735">
    <property type="entry name" value="NAD(P)-binding Rossmann-fold domains"/>
    <property type="match status" value="1"/>
</dbReference>
<dbReference type="EMBL" id="BLPG01000001">
    <property type="protein sequence ID" value="GFJ93568.1"/>
    <property type="molecule type" value="Genomic_DNA"/>
</dbReference>
<dbReference type="PRINTS" id="PR00081">
    <property type="entry name" value="GDHRDH"/>
</dbReference>
<gene>
    <name evidence="4" type="ORF">Prum_072100</name>
</gene>
<sequence length="243" mass="25680">MTQLADQTVLVTGANRGIGREFVRQLLDRGVAKVYAAARDPRTIVADDPRLVPLQLDVTDADSVTRAARIAPDVSVVVNNAGIARVGSVLDPDTSNLRHELETNLFGPLAVTSAFTSPLVQHSGIVINVASIVSWIALGGTYGVSKAALWSATDSMRLELGPRGVQVVGVYVAYVDTDMSAGADAAKSNPADVVRQVLDGVEKGEVEILADDVTRAVRANLHQPIETQIAQFLPHRAGQSDPA</sequence>